<protein>
    <submittedName>
        <fullName evidence="4">dTDP-4-amino-4,6-dideoxygalactose transaminase</fullName>
    </submittedName>
</protein>
<organism evidence="4 5">
    <name type="scientific">Bradyrhizobium elkanii</name>
    <dbReference type="NCBI Taxonomy" id="29448"/>
    <lineage>
        <taxon>Bacteria</taxon>
        <taxon>Pseudomonadati</taxon>
        <taxon>Pseudomonadota</taxon>
        <taxon>Alphaproteobacteria</taxon>
        <taxon>Hyphomicrobiales</taxon>
        <taxon>Nitrobacteraceae</taxon>
        <taxon>Bradyrhizobium</taxon>
    </lineage>
</organism>
<dbReference type="Gene3D" id="3.40.640.10">
    <property type="entry name" value="Type I PLP-dependent aspartate aminotransferase-like (Major domain)"/>
    <property type="match status" value="1"/>
</dbReference>
<dbReference type="PANTHER" id="PTHR30244">
    <property type="entry name" value="TRANSAMINASE"/>
    <property type="match status" value="1"/>
</dbReference>
<dbReference type="InterPro" id="IPR000653">
    <property type="entry name" value="DegT/StrS_aminotransferase"/>
</dbReference>
<sequence length="494" mass="53561">MAVPYADLQLQYQSIKGEIDAAIAGVIRDNAFIRGSYVDAFEREFAAAAEVAHCVSCANGTDALYLAMRALKVKPGDEVITTAHSWISTAAMITHSGATVVFCDTDGATFTIDLAAIEAAITPRTVGIIPVHLYGQPADMDAIMAIAQKHKLWVIEDCAQAHLARYKGRMVGGTFGEAATYSFYPGKNLGAMGDAGAVVTNDAALAEQMAMLARHGGLVKHQHHIEGINSRLDGMQAAILSAKLPHLAAWTAARQAAAEVYDAGLNQIEDVAVPEVAPARSHVYHLYTIRHPRRDALAAHLNANGVQTAINYPTALPLLPAYARFEHRPEQFPNAHRDQGPDSLAADVRRDHAPAAGRGDRADPEVLIATATTRLTLWSSAPEQQGSQELFQIGSREQVALQPGRTCRLEICRLIADQKAAFDVDRKTFQQIIDHARRRFAPVADLPISFNRPFRMERAVFEGVDMRADPAKLIGHPVVKLADVRLLVETPCDA</sequence>
<evidence type="ECO:0000313" key="5">
    <source>
        <dbReference type="Proteomes" id="UP001565471"/>
    </source>
</evidence>
<dbReference type="CDD" id="cd00616">
    <property type="entry name" value="AHBA_syn"/>
    <property type="match status" value="1"/>
</dbReference>
<accession>A0ABV4F5S0</accession>
<dbReference type="EMBL" id="JBGBZA010000002">
    <property type="protein sequence ID" value="MEY9318631.1"/>
    <property type="molecule type" value="Genomic_DNA"/>
</dbReference>
<dbReference type="Pfam" id="PF01041">
    <property type="entry name" value="DegT_DnrJ_EryC1"/>
    <property type="match status" value="1"/>
</dbReference>
<reference evidence="4 5" key="1">
    <citation type="submission" date="2024-07" db="EMBL/GenBank/DDBJ databases">
        <title>Genomic Encyclopedia of Type Strains, Phase V (KMG-V): Genome sequencing to study the core and pangenomes of soil and plant-associated prokaryotes.</title>
        <authorList>
            <person name="Whitman W."/>
        </authorList>
    </citation>
    <scope>NUCLEOTIDE SEQUENCE [LARGE SCALE GENOMIC DNA]</scope>
    <source>
        <strain evidence="4 5">USDA 415</strain>
    </source>
</reference>
<evidence type="ECO:0000256" key="1">
    <source>
        <dbReference type="ARBA" id="ARBA00022898"/>
    </source>
</evidence>
<evidence type="ECO:0000256" key="2">
    <source>
        <dbReference type="ARBA" id="ARBA00037999"/>
    </source>
</evidence>
<proteinExistence type="inferred from homology"/>
<dbReference type="PANTHER" id="PTHR30244:SF36">
    <property type="entry name" value="3-OXO-GLUCOSE-6-PHOSPHATE:GLUTAMATE AMINOTRANSFERASE"/>
    <property type="match status" value="1"/>
</dbReference>
<name>A0ABV4F5S0_BRAEL</name>
<comment type="caution">
    <text evidence="4">The sequence shown here is derived from an EMBL/GenBank/DDBJ whole genome shotgun (WGS) entry which is preliminary data.</text>
</comment>
<dbReference type="InterPro" id="IPR015424">
    <property type="entry name" value="PyrdxlP-dep_Trfase"/>
</dbReference>
<evidence type="ECO:0000313" key="4">
    <source>
        <dbReference type="EMBL" id="MEY9318631.1"/>
    </source>
</evidence>
<keyword evidence="5" id="KW-1185">Reference proteome</keyword>
<dbReference type="Gene3D" id="3.90.1150.10">
    <property type="entry name" value="Aspartate Aminotransferase, domain 1"/>
    <property type="match status" value="1"/>
</dbReference>
<dbReference type="SUPFAM" id="SSF53383">
    <property type="entry name" value="PLP-dependent transferases"/>
    <property type="match status" value="1"/>
</dbReference>
<keyword evidence="1 3" id="KW-0663">Pyridoxal phosphate</keyword>
<dbReference type="Proteomes" id="UP001565471">
    <property type="component" value="Unassembled WGS sequence"/>
</dbReference>
<dbReference type="InterPro" id="IPR015422">
    <property type="entry name" value="PyrdxlP-dep_Trfase_small"/>
</dbReference>
<gene>
    <name evidence="4" type="ORF">ABIF29_005430</name>
</gene>
<dbReference type="InterPro" id="IPR015421">
    <property type="entry name" value="PyrdxlP-dep_Trfase_major"/>
</dbReference>
<comment type="similarity">
    <text evidence="2 3">Belongs to the DegT/DnrJ/EryC1 family.</text>
</comment>
<evidence type="ECO:0000256" key="3">
    <source>
        <dbReference type="RuleBase" id="RU004508"/>
    </source>
</evidence>